<dbReference type="Proteomes" id="UP000038200">
    <property type="component" value="Unassembled WGS sequence"/>
</dbReference>
<organism evidence="1 2">
    <name type="scientific">Capnocytophaga canis</name>
    <dbReference type="NCBI Taxonomy" id="1848903"/>
    <lineage>
        <taxon>Bacteria</taxon>
        <taxon>Pseudomonadati</taxon>
        <taxon>Bacteroidota</taxon>
        <taxon>Flavobacteriia</taxon>
        <taxon>Flavobacteriales</taxon>
        <taxon>Flavobacteriaceae</taxon>
        <taxon>Capnocytophaga</taxon>
    </lineage>
</organism>
<evidence type="ECO:0000313" key="1">
    <source>
        <dbReference type="EMBL" id="CEN53670.1"/>
    </source>
</evidence>
<evidence type="ECO:0000313" key="2">
    <source>
        <dbReference type="Proteomes" id="UP000038200"/>
    </source>
</evidence>
<accession>A0A0B7I2K6</accession>
<sequence>MTFVFLKEPLYKLLLISEQSYLYRTNFSFKYVKQLLSD</sequence>
<dbReference type="EMBL" id="CDOL01000241">
    <property type="protein sequence ID" value="CEN53670.1"/>
    <property type="molecule type" value="Genomic_DNA"/>
</dbReference>
<proteinExistence type="predicted"/>
<dbReference type="AlphaFoldDB" id="A0A0B7I2K6"/>
<name>A0A0B7I2K6_9FLAO</name>
<gene>
    <name evidence="1" type="ORF">CCAND93_510011</name>
</gene>
<reference evidence="1 2" key="1">
    <citation type="submission" date="2015-01" db="EMBL/GenBank/DDBJ databases">
        <authorList>
            <person name="MANFREDI Pablo"/>
        </authorList>
    </citation>
    <scope>NUCLEOTIDE SEQUENCE [LARGE SCALE GENOMIC DNA]</scope>
    <source>
        <strain evidence="1 2">CcD93</strain>
    </source>
</reference>
<protein>
    <submittedName>
        <fullName evidence="1">Uncharacterized protein</fullName>
    </submittedName>
</protein>